<evidence type="ECO:0000313" key="1">
    <source>
        <dbReference type="EMBL" id="VDL97696.1"/>
    </source>
</evidence>
<dbReference type="Gene3D" id="3.60.10.10">
    <property type="entry name" value="Endonuclease/exonuclease/phosphatase"/>
    <property type="match status" value="1"/>
</dbReference>
<organism evidence="3">
    <name type="scientific">Schistocephalus solidus</name>
    <name type="common">Tapeworm</name>
    <dbReference type="NCBI Taxonomy" id="70667"/>
    <lineage>
        <taxon>Eukaryota</taxon>
        <taxon>Metazoa</taxon>
        <taxon>Spiralia</taxon>
        <taxon>Lophotrochozoa</taxon>
        <taxon>Platyhelminthes</taxon>
        <taxon>Cestoda</taxon>
        <taxon>Eucestoda</taxon>
        <taxon>Diphyllobothriidea</taxon>
        <taxon>Diphyllobothriidae</taxon>
        <taxon>Schistocephalus</taxon>
    </lineage>
</organism>
<evidence type="ECO:0000313" key="2">
    <source>
        <dbReference type="Proteomes" id="UP000275846"/>
    </source>
</evidence>
<sequence>MHLPHNPRRNRPERRTTLVARELARYIVDITALSETQFSEQVQLEEGINDRLMSLRLPLRGDKLATIIRAYAPPMTSFDASKDKFYEDLLALQETVPKMHKIIVLGDFKTLVKIGHAAWQGVLGPQGLGSWR</sequence>
<dbReference type="Proteomes" id="UP000275846">
    <property type="component" value="Unassembled WGS sequence"/>
</dbReference>
<protein>
    <submittedName>
        <fullName evidence="1 3">Uncharacterized protein</fullName>
    </submittedName>
</protein>
<accession>A0A183T4B2</accession>
<gene>
    <name evidence="1" type="ORF">SSLN_LOCUS11311</name>
</gene>
<dbReference type="InterPro" id="IPR036691">
    <property type="entry name" value="Endo/exonu/phosph_ase_sf"/>
</dbReference>
<evidence type="ECO:0000313" key="3">
    <source>
        <dbReference type="WBParaSite" id="SSLN_0001174101-mRNA-1"/>
    </source>
</evidence>
<dbReference type="WBParaSite" id="SSLN_0001174101-mRNA-1">
    <property type="protein sequence ID" value="SSLN_0001174101-mRNA-1"/>
    <property type="gene ID" value="SSLN_0001174101"/>
</dbReference>
<dbReference type="AlphaFoldDB" id="A0A183T4B2"/>
<name>A0A183T4B2_SCHSO</name>
<keyword evidence="2" id="KW-1185">Reference proteome</keyword>
<dbReference type="OrthoDB" id="417321at2759"/>
<reference evidence="1 2" key="2">
    <citation type="submission" date="2018-11" db="EMBL/GenBank/DDBJ databases">
        <authorList>
            <consortium name="Pathogen Informatics"/>
        </authorList>
    </citation>
    <scope>NUCLEOTIDE SEQUENCE [LARGE SCALE GENOMIC DNA]</scope>
    <source>
        <strain evidence="1 2">NST_G2</strain>
    </source>
</reference>
<dbReference type="EMBL" id="UYSU01036433">
    <property type="protein sequence ID" value="VDL97696.1"/>
    <property type="molecule type" value="Genomic_DNA"/>
</dbReference>
<proteinExistence type="predicted"/>
<reference evidence="3" key="1">
    <citation type="submission" date="2016-06" db="UniProtKB">
        <authorList>
            <consortium name="WormBaseParasite"/>
        </authorList>
    </citation>
    <scope>IDENTIFICATION</scope>
</reference>